<proteinExistence type="predicted"/>
<evidence type="ECO:0000313" key="1">
    <source>
        <dbReference type="EMBL" id="GBM62989.1"/>
    </source>
</evidence>
<keyword evidence="2" id="KW-1185">Reference proteome</keyword>
<evidence type="ECO:0000313" key="2">
    <source>
        <dbReference type="Proteomes" id="UP000499080"/>
    </source>
</evidence>
<accession>A0A4Y2HCI6</accession>
<dbReference type="Proteomes" id="UP000499080">
    <property type="component" value="Unassembled WGS sequence"/>
</dbReference>
<sequence>MKFGLWSCHQNCRSVSNFCSDGSTEKDPKCGLDSLFYATNVKLCSHSPWFDVSLSEFVLPFAVGPQGIVFREFLGWLERSGERPANARASKEACRRTETSVQFLRAVDSVCVVRMVRLVGIQPAISPQ</sequence>
<dbReference type="EMBL" id="BGPR01001845">
    <property type="protein sequence ID" value="GBM62989.1"/>
    <property type="molecule type" value="Genomic_DNA"/>
</dbReference>
<comment type="caution">
    <text evidence="1">The sequence shown here is derived from an EMBL/GenBank/DDBJ whole genome shotgun (WGS) entry which is preliminary data.</text>
</comment>
<reference evidence="1 2" key="1">
    <citation type="journal article" date="2019" name="Sci. Rep.">
        <title>Orb-weaving spider Araneus ventricosus genome elucidates the spidroin gene catalogue.</title>
        <authorList>
            <person name="Kono N."/>
            <person name="Nakamura H."/>
            <person name="Ohtoshi R."/>
            <person name="Moran D.A.P."/>
            <person name="Shinohara A."/>
            <person name="Yoshida Y."/>
            <person name="Fujiwara M."/>
            <person name="Mori M."/>
            <person name="Tomita M."/>
            <person name="Arakawa K."/>
        </authorList>
    </citation>
    <scope>NUCLEOTIDE SEQUENCE [LARGE SCALE GENOMIC DNA]</scope>
</reference>
<organism evidence="1 2">
    <name type="scientific">Araneus ventricosus</name>
    <name type="common">Orbweaver spider</name>
    <name type="synonym">Epeira ventricosa</name>
    <dbReference type="NCBI Taxonomy" id="182803"/>
    <lineage>
        <taxon>Eukaryota</taxon>
        <taxon>Metazoa</taxon>
        <taxon>Ecdysozoa</taxon>
        <taxon>Arthropoda</taxon>
        <taxon>Chelicerata</taxon>
        <taxon>Arachnida</taxon>
        <taxon>Araneae</taxon>
        <taxon>Araneomorphae</taxon>
        <taxon>Entelegynae</taxon>
        <taxon>Araneoidea</taxon>
        <taxon>Araneidae</taxon>
        <taxon>Araneus</taxon>
    </lineage>
</organism>
<name>A0A4Y2HCI6_ARAVE</name>
<protein>
    <submittedName>
        <fullName evidence="1">Uncharacterized protein</fullName>
    </submittedName>
</protein>
<gene>
    <name evidence="1" type="ORF">AVEN_52_1</name>
</gene>
<dbReference type="AlphaFoldDB" id="A0A4Y2HCI6"/>